<dbReference type="EMBL" id="JABBFV010000005">
    <property type="protein sequence ID" value="NML10183.1"/>
    <property type="molecule type" value="Genomic_DNA"/>
</dbReference>
<reference evidence="2 3" key="1">
    <citation type="submission" date="2020-04" db="EMBL/GenBank/DDBJ databases">
        <title>Sphingobium sp. AR-3-1 isolated from Arctic soil.</title>
        <authorList>
            <person name="Dahal R.H."/>
            <person name="Chaudhary D.K."/>
        </authorList>
    </citation>
    <scope>NUCLEOTIDE SEQUENCE [LARGE SCALE GENOMIC DNA]</scope>
    <source>
        <strain evidence="2 3">AR-3-1</strain>
    </source>
</reference>
<protein>
    <submittedName>
        <fullName evidence="2">Uncharacterized protein</fullName>
    </submittedName>
</protein>
<sequence>MASRPDTGPDGVPPPDTIQPQSPDEMPAPNTPDETPMTEPDEITPVGPDYDQPDSAPVELPPPPD</sequence>
<dbReference type="RefSeq" id="WP_169572366.1">
    <property type="nucleotide sequence ID" value="NZ_JABBFV010000005.1"/>
</dbReference>
<organism evidence="2 3">
    <name type="scientific">Sphingobium psychrophilum</name>
    <dbReference type="NCBI Taxonomy" id="2728834"/>
    <lineage>
        <taxon>Bacteria</taxon>
        <taxon>Pseudomonadati</taxon>
        <taxon>Pseudomonadota</taxon>
        <taxon>Alphaproteobacteria</taxon>
        <taxon>Sphingomonadales</taxon>
        <taxon>Sphingomonadaceae</taxon>
        <taxon>Sphingobium</taxon>
    </lineage>
</organism>
<name>A0A7X9WV99_9SPHN</name>
<feature type="region of interest" description="Disordered" evidence="1">
    <location>
        <begin position="1"/>
        <end position="65"/>
    </location>
</feature>
<evidence type="ECO:0000256" key="1">
    <source>
        <dbReference type="SAM" id="MobiDB-lite"/>
    </source>
</evidence>
<dbReference type="Proteomes" id="UP000519023">
    <property type="component" value="Unassembled WGS sequence"/>
</dbReference>
<dbReference type="AlphaFoldDB" id="A0A7X9WV99"/>
<evidence type="ECO:0000313" key="2">
    <source>
        <dbReference type="EMBL" id="NML10183.1"/>
    </source>
</evidence>
<keyword evidence="3" id="KW-1185">Reference proteome</keyword>
<feature type="compositionally biased region" description="Low complexity" evidence="1">
    <location>
        <begin position="1"/>
        <end position="10"/>
    </location>
</feature>
<evidence type="ECO:0000313" key="3">
    <source>
        <dbReference type="Proteomes" id="UP000519023"/>
    </source>
</evidence>
<comment type="caution">
    <text evidence="2">The sequence shown here is derived from an EMBL/GenBank/DDBJ whole genome shotgun (WGS) entry which is preliminary data.</text>
</comment>
<proteinExistence type="predicted"/>
<gene>
    <name evidence="2" type="ORF">HHL08_08450</name>
</gene>
<accession>A0A7X9WV99</accession>